<dbReference type="HOGENOM" id="CLU_100152_0_0_6"/>
<dbReference type="KEGG" id="ddd:Dda3937_00952"/>
<organism evidence="1 2">
    <name type="scientific">Dickeya dadantii (strain 3937)</name>
    <name type="common">Erwinia chrysanthemi (strain 3937)</name>
    <dbReference type="NCBI Taxonomy" id="198628"/>
    <lineage>
        <taxon>Bacteria</taxon>
        <taxon>Pseudomonadati</taxon>
        <taxon>Pseudomonadota</taxon>
        <taxon>Gammaproteobacteria</taxon>
        <taxon>Enterobacterales</taxon>
        <taxon>Pectobacteriaceae</taxon>
        <taxon>Dickeya</taxon>
    </lineage>
</organism>
<accession>E0SCS8</accession>
<proteinExistence type="predicted"/>
<dbReference type="AlphaFoldDB" id="E0SCS8"/>
<gene>
    <name evidence="1" type="ordered locus">Dda3937_00952</name>
</gene>
<reference evidence="1 2" key="1">
    <citation type="journal article" date="2011" name="J. Bacteriol.">
        <title>Genome sequence of the plant-pathogenic bacterium Dickeya dadantii 3937.</title>
        <authorList>
            <person name="Glasner J.D."/>
            <person name="Yang C.H."/>
            <person name="Reverchon S."/>
            <person name="Hugouvieux-Cotte-Pattat N."/>
            <person name="Condemine G."/>
            <person name="Bohin J.P."/>
            <person name="Van Gijsegem F."/>
            <person name="Yang S."/>
            <person name="Franza T."/>
            <person name="Expert D."/>
            <person name="Plunkett G. III"/>
            <person name="San Francisco M.J."/>
            <person name="Charkowski A.O."/>
            <person name="Py B."/>
            <person name="Bell K."/>
            <person name="Rauscher L."/>
            <person name="Rodriguez-Palenzuela P."/>
            <person name="Toussaint A."/>
            <person name="Holeva M.C."/>
            <person name="He S.Y."/>
            <person name="Douet V."/>
            <person name="Boccara M."/>
            <person name="Blanco C."/>
            <person name="Toth I."/>
            <person name="Anderson B.D."/>
            <person name="Biehl B.S."/>
            <person name="Mau B."/>
            <person name="Flynn S.M."/>
            <person name="Barras F."/>
            <person name="Lindeberg M."/>
            <person name="Birch P.R."/>
            <person name="Tsuyumu S."/>
            <person name="Shi X."/>
            <person name="Hibbing M."/>
            <person name="Yap M.N."/>
            <person name="Carpentier M."/>
            <person name="Dassa E."/>
            <person name="Umehara M."/>
            <person name="Kim J.F."/>
            <person name="Rusch M."/>
            <person name="Soni P."/>
            <person name="Mayhew G.F."/>
            <person name="Fouts D.E."/>
            <person name="Gill S.R."/>
            <person name="Blattner F.R."/>
            <person name="Keen N.T."/>
            <person name="Perna N.T."/>
        </authorList>
    </citation>
    <scope>NUCLEOTIDE SEQUENCE [LARGE SCALE GENOMIC DNA]</scope>
    <source>
        <strain evidence="1 2">3937</strain>
    </source>
</reference>
<dbReference type="Proteomes" id="UP000006859">
    <property type="component" value="Chromosome"/>
</dbReference>
<dbReference type="STRING" id="198628.Dda3937_00952"/>
<dbReference type="eggNOG" id="ENOG502Z9I1">
    <property type="taxonomic scope" value="Bacteria"/>
</dbReference>
<keyword evidence="2" id="KW-1185">Reference proteome</keyword>
<evidence type="ECO:0000313" key="2">
    <source>
        <dbReference type="Proteomes" id="UP000006859"/>
    </source>
</evidence>
<protein>
    <submittedName>
        <fullName evidence="1">Uncharacterized protein</fullName>
    </submittedName>
</protein>
<dbReference type="EMBL" id="CP002038">
    <property type="protein sequence ID" value="ADM99719.1"/>
    <property type="molecule type" value="Genomic_DNA"/>
</dbReference>
<name>E0SCS8_DICD3</name>
<evidence type="ECO:0000313" key="1">
    <source>
        <dbReference type="EMBL" id="ADM99719.1"/>
    </source>
</evidence>
<sequence length="242" mass="28077">MTGFGRYCAPVSIFARIILFRIQIANPAHVDAHWRRIMRDQTRSYTTDLPRINLQFLTHLRHKLGNATPNTQVYCDTESGRLYLSRYSDGYSATINGVTRRIGITATRVGYGVREWYVCPHCGERAAKLYIGCKDIGCRKCWHLHYASQSKDEADRLLLSVRKQRRAIWGDDYPPADNLLNPARWLAKPGRMRWETFERKLARLIKTEAAYWRVSDAKMARMTGRLIRKVEKAEREARKAAS</sequence>